<evidence type="ECO:0000256" key="5">
    <source>
        <dbReference type="ARBA" id="ARBA00022949"/>
    </source>
</evidence>
<feature type="signal peptide" evidence="9">
    <location>
        <begin position="1"/>
        <end position="33"/>
    </location>
</feature>
<dbReference type="GO" id="GO:0009506">
    <property type="term" value="C:plasmodesma"/>
    <property type="evidence" value="ECO:0007669"/>
    <property type="project" value="UniProtKB-SubCell"/>
</dbReference>
<dbReference type="CDD" id="cd23509">
    <property type="entry name" value="Gnk2-like"/>
    <property type="match status" value="2"/>
</dbReference>
<dbReference type="Proteomes" id="UP001157418">
    <property type="component" value="Unassembled WGS sequence"/>
</dbReference>
<accession>A0AAU9NGN0</accession>
<evidence type="ECO:0000256" key="9">
    <source>
        <dbReference type="SAM" id="SignalP"/>
    </source>
</evidence>
<dbReference type="AlphaFoldDB" id="A0AAU9NGN0"/>
<dbReference type="GO" id="GO:0005886">
    <property type="term" value="C:plasma membrane"/>
    <property type="evidence" value="ECO:0007669"/>
    <property type="project" value="UniProtKB-SubCell"/>
</dbReference>
<dbReference type="Pfam" id="PF01657">
    <property type="entry name" value="Stress-antifung"/>
    <property type="match status" value="2"/>
</dbReference>
<dbReference type="PANTHER" id="PTHR32080:SF67">
    <property type="entry name" value="GNK2-LIKE DOMAIN-CONTAINING PROTEIN"/>
    <property type="match status" value="1"/>
</dbReference>
<feature type="domain" description="Gnk2-homologous" evidence="10">
    <location>
        <begin position="41"/>
        <end position="144"/>
    </location>
</feature>
<dbReference type="InterPro" id="IPR051378">
    <property type="entry name" value="Cell2Cell_Antifungal"/>
</dbReference>
<keyword evidence="2" id="KW-0945">Host-virus interaction</keyword>
<comment type="caution">
    <text evidence="11">The sequence shown here is derived from an EMBL/GenBank/DDBJ whole genome shotgun (WGS) entry which is preliminary data.</text>
</comment>
<comment type="subcellular location">
    <subcellularLocation>
        <location evidence="7">Cell junction</location>
        <location evidence="7">Plasmodesma</location>
    </subcellularLocation>
    <subcellularLocation>
        <location evidence="1">Cell membrane</location>
        <topology evidence="1">Single-pass type I membrane protein</topology>
    </subcellularLocation>
</comment>
<name>A0AAU9NGN0_9ASTR</name>
<dbReference type="PANTHER" id="PTHR32080">
    <property type="entry name" value="ANTIFUNGAL PROTEIN GINKBILOBIN-2-LIKE"/>
    <property type="match status" value="1"/>
</dbReference>
<keyword evidence="3 9" id="KW-0732">Signal</keyword>
<keyword evidence="12" id="KW-1185">Reference proteome</keyword>
<protein>
    <recommendedName>
        <fullName evidence="10">Gnk2-homologous domain-containing protein</fullName>
    </recommendedName>
</protein>
<dbReference type="InterPro" id="IPR002902">
    <property type="entry name" value="GNK2"/>
</dbReference>
<evidence type="ECO:0000259" key="10">
    <source>
        <dbReference type="PROSITE" id="PS51473"/>
    </source>
</evidence>
<organism evidence="11 12">
    <name type="scientific">Lactuca virosa</name>
    <dbReference type="NCBI Taxonomy" id="75947"/>
    <lineage>
        <taxon>Eukaryota</taxon>
        <taxon>Viridiplantae</taxon>
        <taxon>Streptophyta</taxon>
        <taxon>Embryophyta</taxon>
        <taxon>Tracheophyta</taxon>
        <taxon>Spermatophyta</taxon>
        <taxon>Magnoliopsida</taxon>
        <taxon>eudicotyledons</taxon>
        <taxon>Gunneridae</taxon>
        <taxon>Pentapetalae</taxon>
        <taxon>asterids</taxon>
        <taxon>campanulids</taxon>
        <taxon>Asterales</taxon>
        <taxon>Asteraceae</taxon>
        <taxon>Cichorioideae</taxon>
        <taxon>Cichorieae</taxon>
        <taxon>Lactucinae</taxon>
        <taxon>Lactuca</taxon>
    </lineage>
</organism>
<evidence type="ECO:0000256" key="8">
    <source>
        <dbReference type="ARBA" id="ARBA00038393"/>
    </source>
</evidence>
<keyword evidence="5" id="KW-0965">Cell junction</keyword>
<evidence type="ECO:0000313" key="12">
    <source>
        <dbReference type="Proteomes" id="UP001157418"/>
    </source>
</evidence>
<comment type="similarity">
    <text evidence="8">Belongs to the cysteine-rich repeat secretory protein family. Plasmodesmata-located proteins (PDLD) subfamily.</text>
</comment>
<evidence type="ECO:0000256" key="3">
    <source>
        <dbReference type="ARBA" id="ARBA00022729"/>
    </source>
</evidence>
<feature type="chain" id="PRO_5043650534" description="Gnk2-homologous domain-containing protein" evidence="9">
    <location>
        <begin position="34"/>
        <end position="227"/>
    </location>
</feature>
<gene>
    <name evidence="11" type="ORF">LVIROSA_LOCUS23368</name>
</gene>
<evidence type="ECO:0000256" key="1">
    <source>
        <dbReference type="ARBA" id="ARBA00004251"/>
    </source>
</evidence>
<proteinExistence type="inferred from homology"/>
<feature type="domain" description="Gnk2-homologous" evidence="10">
    <location>
        <begin position="150"/>
        <end position="227"/>
    </location>
</feature>
<sequence length="227" mass="25718">MNLKQVEKSLFSWRLACLMVMMMFLSMAKPVTSQTSSDRNSTLMRYYCSQYFGMNETYFYRNLNTTLSSLRRQLLVNRVRYAVARTLLNGESVWGLASCRGYVSTTNCVACFDYAVSQLRVCGRGNGAHAFYNDCDLRYENNNFYADANIRAGIVMCGNTKSPQQTEFRKTVEGLISDLRTATPRTSDFYAVSTRALPDRSGTVYGIAQCNLNLSQSVCEDCLNFKI</sequence>
<keyword evidence="4" id="KW-0677">Repeat</keyword>
<evidence type="ECO:0000256" key="4">
    <source>
        <dbReference type="ARBA" id="ARBA00022737"/>
    </source>
</evidence>
<dbReference type="Gene3D" id="3.30.430.20">
    <property type="entry name" value="Gnk2 domain, C-X8-C-X2-C motif"/>
    <property type="match status" value="2"/>
</dbReference>
<evidence type="ECO:0000313" key="11">
    <source>
        <dbReference type="EMBL" id="CAH1437024.1"/>
    </source>
</evidence>
<reference evidence="11 12" key="1">
    <citation type="submission" date="2022-01" db="EMBL/GenBank/DDBJ databases">
        <authorList>
            <person name="Xiong W."/>
            <person name="Schranz E."/>
        </authorList>
    </citation>
    <scope>NUCLEOTIDE SEQUENCE [LARGE SCALE GENOMIC DNA]</scope>
</reference>
<evidence type="ECO:0000256" key="2">
    <source>
        <dbReference type="ARBA" id="ARBA00022581"/>
    </source>
</evidence>
<dbReference type="PROSITE" id="PS51473">
    <property type="entry name" value="GNK2"/>
    <property type="match status" value="2"/>
</dbReference>
<evidence type="ECO:0000256" key="7">
    <source>
        <dbReference type="ARBA" id="ARBA00024184"/>
    </source>
</evidence>
<dbReference type="InterPro" id="IPR038408">
    <property type="entry name" value="GNK2_sf"/>
</dbReference>
<dbReference type="EMBL" id="CAKMRJ010004445">
    <property type="protein sequence ID" value="CAH1437024.1"/>
    <property type="molecule type" value="Genomic_DNA"/>
</dbReference>
<evidence type="ECO:0000256" key="6">
    <source>
        <dbReference type="ARBA" id="ARBA00023157"/>
    </source>
</evidence>
<keyword evidence="6" id="KW-1015">Disulfide bond</keyword>